<evidence type="ECO:0000313" key="3">
    <source>
        <dbReference type="Proteomes" id="UP001500840"/>
    </source>
</evidence>
<comment type="caution">
    <text evidence="2">The sequence shown here is derived from an EMBL/GenBank/DDBJ whole genome shotgun (WGS) entry which is preliminary data.</text>
</comment>
<proteinExistence type="predicted"/>
<organism evidence="2 3">
    <name type="scientific">Novipirellula rosea</name>
    <dbReference type="NCBI Taxonomy" id="1031540"/>
    <lineage>
        <taxon>Bacteria</taxon>
        <taxon>Pseudomonadati</taxon>
        <taxon>Planctomycetota</taxon>
        <taxon>Planctomycetia</taxon>
        <taxon>Pirellulales</taxon>
        <taxon>Pirellulaceae</taxon>
        <taxon>Novipirellula</taxon>
    </lineage>
</organism>
<dbReference type="RefSeq" id="WP_345320759.1">
    <property type="nucleotide sequence ID" value="NZ_BAABGA010000018.1"/>
</dbReference>
<protein>
    <submittedName>
        <fullName evidence="2">Uncharacterized protein</fullName>
    </submittedName>
</protein>
<reference evidence="3" key="1">
    <citation type="journal article" date="2019" name="Int. J. Syst. Evol. Microbiol.">
        <title>The Global Catalogue of Microorganisms (GCM) 10K type strain sequencing project: providing services to taxonomists for standard genome sequencing and annotation.</title>
        <authorList>
            <consortium name="The Broad Institute Genomics Platform"/>
            <consortium name="The Broad Institute Genome Sequencing Center for Infectious Disease"/>
            <person name="Wu L."/>
            <person name="Ma J."/>
        </authorList>
    </citation>
    <scope>NUCLEOTIDE SEQUENCE [LARGE SCALE GENOMIC DNA]</scope>
    <source>
        <strain evidence="3">JCM 17759</strain>
    </source>
</reference>
<feature type="region of interest" description="Disordered" evidence="1">
    <location>
        <begin position="76"/>
        <end position="95"/>
    </location>
</feature>
<dbReference type="Proteomes" id="UP001500840">
    <property type="component" value="Unassembled WGS sequence"/>
</dbReference>
<evidence type="ECO:0000256" key="1">
    <source>
        <dbReference type="SAM" id="MobiDB-lite"/>
    </source>
</evidence>
<keyword evidence="3" id="KW-1185">Reference proteome</keyword>
<dbReference type="EMBL" id="BAABGA010000018">
    <property type="protein sequence ID" value="GAA4449691.1"/>
    <property type="molecule type" value="Genomic_DNA"/>
</dbReference>
<gene>
    <name evidence="2" type="ORF">GCM10023156_14700</name>
</gene>
<sequence length="95" mass="10713">MIKGSETMGTTVDASMQWVESITVLRLPKQADQQLQVLMDRNNEVLLGEQERADLALYLHGNTARRDRSCWRSLQNSESHKLPPSGTARSCVPIF</sequence>
<accession>A0ABP8MHU8</accession>
<name>A0ABP8MHU8_9BACT</name>
<evidence type="ECO:0000313" key="2">
    <source>
        <dbReference type="EMBL" id="GAA4449691.1"/>
    </source>
</evidence>